<dbReference type="AlphaFoldDB" id="A0A8J5KF27"/>
<dbReference type="EMBL" id="JAHLQT010013238">
    <property type="protein sequence ID" value="KAG7170999.1"/>
    <property type="molecule type" value="Genomic_DNA"/>
</dbReference>
<evidence type="ECO:0000313" key="5">
    <source>
        <dbReference type="Proteomes" id="UP000747542"/>
    </source>
</evidence>
<accession>A0A8J5KF27</accession>
<feature type="region of interest" description="Disordered" evidence="2">
    <location>
        <begin position="230"/>
        <end position="252"/>
    </location>
</feature>
<dbReference type="InterPro" id="IPR009003">
    <property type="entry name" value="Peptidase_S1_PA"/>
</dbReference>
<feature type="region of interest" description="Disordered" evidence="2">
    <location>
        <begin position="409"/>
        <end position="449"/>
    </location>
</feature>
<gene>
    <name evidence="4" type="ORF">Hamer_G012575</name>
</gene>
<keyword evidence="5" id="KW-1185">Reference proteome</keyword>
<dbReference type="Gene3D" id="2.40.10.10">
    <property type="entry name" value="Trypsin-like serine proteases"/>
    <property type="match status" value="1"/>
</dbReference>
<feature type="compositionally biased region" description="Pro residues" evidence="2">
    <location>
        <begin position="142"/>
        <end position="159"/>
    </location>
</feature>
<dbReference type="SMART" id="SM00020">
    <property type="entry name" value="Tryp_SPc"/>
    <property type="match status" value="1"/>
</dbReference>
<feature type="compositionally biased region" description="Gly residues" evidence="2">
    <location>
        <begin position="577"/>
        <end position="586"/>
    </location>
</feature>
<protein>
    <submittedName>
        <fullName evidence="4">Enteropeptidase-like 1</fullName>
    </submittedName>
</protein>
<feature type="compositionally biased region" description="Polar residues" evidence="2">
    <location>
        <begin position="190"/>
        <end position="205"/>
    </location>
</feature>
<dbReference type="Proteomes" id="UP000747542">
    <property type="component" value="Unassembled WGS sequence"/>
</dbReference>
<comment type="caution">
    <text evidence="4">The sequence shown here is derived from an EMBL/GenBank/DDBJ whole genome shotgun (WGS) entry which is preliminary data.</text>
</comment>
<evidence type="ECO:0000256" key="2">
    <source>
        <dbReference type="SAM" id="MobiDB-lite"/>
    </source>
</evidence>
<reference evidence="4" key="1">
    <citation type="journal article" date="2021" name="Sci. Adv.">
        <title>The American lobster genome reveals insights on longevity, neural, and immune adaptations.</title>
        <authorList>
            <person name="Polinski J.M."/>
            <person name="Zimin A.V."/>
            <person name="Clark K.F."/>
            <person name="Kohn A.B."/>
            <person name="Sadowski N."/>
            <person name="Timp W."/>
            <person name="Ptitsyn A."/>
            <person name="Khanna P."/>
            <person name="Romanova D.Y."/>
            <person name="Williams P."/>
            <person name="Greenwood S.J."/>
            <person name="Moroz L.L."/>
            <person name="Walt D.R."/>
            <person name="Bodnar A.G."/>
        </authorList>
    </citation>
    <scope>NUCLEOTIDE SEQUENCE</scope>
    <source>
        <strain evidence="4">GMGI-L3</strain>
    </source>
</reference>
<feature type="domain" description="Peptidase S1" evidence="3">
    <location>
        <begin position="676"/>
        <end position="933"/>
    </location>
</feature>
<feature type="compositionally biased region" description="Low complexity" evidence="2">
    <location>
        <begin position="427"/>
        <end position="444"/>
    </location>
</feature>
<feature type="compositionally biased region" description="Acidic residues" evidence="2">
    <location>
        <begin position="168"/>
        <end position="181"/>
    </location>
</feature>
<dbReference type="InterPro" id="IPR043504">
    <property type="entry name" value="Peptidase_S1_PA_chymotrypsin"/>
</dbReference>
<organism evidence="4 5">
    <name type="scientific">Homarus americanus</name>
    <name type="common">American lobster</name>
    <dbReference type="NCBI Taxonomy" id="6706"/>
    <lineage>
        <taxon>Eukaryota</taxon>
        <taxon>Metazoa</taxon>
        <taxon>Ecdysozoa</taxon>
        <taxon>Arthropoda</taxon>
        <taxon>Crustacea</taxon>
        <taxon>Multicrustacea</taxon>
        <taxon>Malacostraca</taxon>
        <taxon>Eumalacostraca</taxon>
        <taxon>Eucarida</taxon>
        <taxon>Decapoda</taxon>
        <taxon>Pleocyemata</taxon>
        <taxon>Astacidea</taxon>
        <taxon>Nephropoidea</taxon>
        <taxon>Nephropidae</taxon>
        <taxon>Homarus</taxon>
    </lineage>
</organism>
<evidence type="ECO:0000313" key="4">
    <source>
        <dbReference type="EMBL" id="KAG7170999.1"/>
    </source>
</evidence>
<dbReference type="PROSITE" id="PS50240">
    <property type="entry name" value="TRYPSIN_DOM"/>
    <property type="match status" value="1"/>
</dbReference>
<sequence>MRLFVIQGVSSCFKGSGYCLLGNNCTVDIDFRADNTGGHCRGLRDAFTPKIDFVCCQYNPLGKATSEPPTTTLSSYTITDVFSLIEQDIINQQQEELDIDNLKPENLIDIVGVVTDFTGIIDLVTRPWTGTIPTRASTPTTTPLPPPTTPSPPPSPATPTDPQLILLSEEDSEIDQPEETTESYHEIPTTIKQSSVAEGNDQSSTEANVLTTTKTQAIDDTTTTSSLDLTSTQTTIRRPPPPPPPSSTLINSDNMNVIFLPHLSFQKKPSTGEKQPPEGQEKVTDTQVIDGSDNTDAIVFPDESPAKNPPSTVETQALEEVTETQVINGLDNSDAIVFPDESPAKNPPSTVETQALEEITETQVINGLDNSDVTVFPDESPAKNPPSTVETQALEEVTETLVLTEEGGETIPVTELESNSVQDTQEPEVSTTTTTEGSTVEQVTDQSVGETVPSQGVIVVGELPEVTQLNGEIPEVTQVNGETPEVTQVNGEIPEVTQVNGETPEVTQVNGEIPEVTQVNGEIPEVTQVNGEIPEVTQVNGEIPEVTHVNGEIPGVTHVNGEIPGTVGTGEEESGVVGPGGEIPGVEGAGGNVTEVAGSNGEAPGVVGTNGQESGVIGVGGEDPGMGEDFPGGEEPTDYDYYSNYPDQLLLQPVNQNICGFKGLKNYIPDPSSSRILGGLVASTVEWCWVAAIMERRQGGNKYVCSGALVESNLVVSTATCLRRLNPRNLSRYVVVLGDSNLQEDLPYGLQFHSLAEVVTHPDYFTSGGAHANDIGVIRLVDHATLSHNVCLVCMAQQDAIFPAQTCIVTGYGIGHVPYNMITDVKDVVPSDGVLRQLSVPLLKKGECRAALQNVTGSTILASSDSFLCAGGLDHASACYSTMDGGSPLACEVGGRWFVAGLVSWSKDCTVPGTPNVYTRMTSFTSWLQATYLRMLGFLTQNVYSNKQRWMHQHVHDVNKEFA</sequence>
<dbReference type="PANTHER" id="PTHR24252">
    <property type="entry name" value="ACROSIN-RELATED"/>
    <property type="match status" value="1"/>
</dbReference>
<dbReference type="CDD" id="cd00190">
    <property type="entry name" value="Tryp_SPc"/>
    <property type="match status" value="1"/>
</dbReference>
<evidence type="ECO:0000256" key="1">
    <source>
        <dbReference type="ARBA" id="ARBA00023157"/>
    </source>
</evidence>
<feature type="region of interest" description="Disordered" evidence="2">
    <location>
        <begin position="567"/>
        <end position="586"/>
    </location>
</feature>
<dbReference type="SUPFAM" id="SSF50494">
    <property type="entry name" value="Trypsin-like serine proteases"/>
    <property type="match status" value="1"/>
</dbReference>
<feature type="region of interest" description="Disordered" evidence="2">
    <location>
        <begin position="267"/>
        <end position="292"/>
    </location>
</feature>
<evidence type="ECO:0000259" key="3">
    <source>
        <dbReference type="PROSITE" id="PS50240"/>
    </source>
</evidence>
<dbReference type="Pfam" id="PF00089">
    <property type="entry name" value="Trypsin"/>
    <property type="match status" value="1"/>
</dbReference>
<feature type="region of interest" description="Disordered" evidence="2">
    <location>
        <begin position="130"/>
        <end position="205"/>
    </location>
</feature>
<feature type="compositionally biased region" description="Low complexity" evidence="2">
    <location>
        <begin position="130"/>
        <end position="141"/>
    </location>
</feature>
<proteinExistence type="predicted"/>
<dbReference type="PANTHER" id="PTHR24252:SF7">
    <property type="entry name" value="HYALIN"/>
    <property type="match status" value="1"/>
</dbReference>
<name>A0A8J5KF27_HOMAM</name>
<dbReference type="InterPro" id="IPR001254">
    <property type="entry name" value="Trypsin_dom"/>
</dbReference>
<dbReference type="GO" id="GO:0006508">
    <property type="term" value="P:proteolysis"/>
    <property type="evidence" value="ECO:0007669"/>
    <property type="project" value="InterPro"/>
</dbReference>
<feature type="compositionally biased region" description="Basic and acidic residues" evidence="2">
    <location>
        <begin position="275"/>
        <end position="284"/>
    </location>
</feature>
<keyword evidence="1" id="KW-1015">Disulfide bond</keyword>
<dbReference type="GO" id="GO:0004252">
    <property type="term" value="F:serine-type endopeptidase activity"/>
    <property type="evidence" value="ECO:0007669"/>
    <property type="project" value="InterPro"/>
</dbReference>